<protein>
    <submittedName>
        <fullName evidence="4">MmgE/PrpD family protein</fullName>
    </submittedName>
</protein>
<keyword evidence="5" id="KW-1185">Reference proteome</keyword>
<evidence type="ECO:0000259" key="2">
    <source>
        <dbReference type="Pfam" id="PF03972"/>
    </source>
</evidence>
<evidence type="ECO:0000256" key="1">
    <source>
        <dbReference type="ARBA" id="ARBA00006174"/>
    </source>
</evidence>
<evidence type="ECO:0000259" key="3">
    <source>
        <dbReference type="Pfam" id="PF19305"/>
    </source>
</evidence>
<dbReference type="Proteomes" id="UP001427805">
    <property type="component" value="Unassembled WGS sequence"/>
</dbReference>
<dbReference type="InterPro" id="IPR042183">
    <property type="entry name" value="MmgE/PrpD_sf_1"/>
</dbReference>
<name>A0ABV0B7Q3_9SPHN</name>
<reference evidence="4 5" key="1">
    <citation type="submission" date="2024-05" db="EMBL/GenBank/DDBJ databases">
        <title>Sphingomonas sp. HF-S3 16S ribosomal RNA gene Genome sequencing and assembly.</title>
        <authorList>
            <person name="Lee H."/>
        </authorList>
    </citation>
    <scope>NUCLEOTIDE SEQUENCE [LARGE SCALE GENOMIC DNA]</scope>
    <source>
        <strain evidence="4 5">HF-S3</strain>
    </source>
</reference>
<dbReference type="Pfam" id="PF19305">
    <property type="entry name" value="MmgE_PrpD_C"/>
    <property type="match status" value="1"/>
</dbReference>
<dbReference type="Gene3D" id="1.10.4100.10">
    <property type="entry name" value="2-methylcitrate dehydratase PrpD"/>
    <property type="match status" value="1"/>
</dbReference>
<accession>A0ABV0B7Q3</accession>
<feature type="domain" description="MmgE/PrpD C-terminal" evidence="3">
    <location>
        <begin position="262"/>
        <end position="407"/>
    </location>
</feature>
<gene>
    <name evidence="4" type="ORF">TPR58_05310</name>
</gene>
<dbReference type="Pfam" id="PF03972">
    <property type="entry name" value="MmgE_PrpD_N"/>
    <property type="match status" value="1"/>
</dbReference>
<comment type="caution">
    <text evidence="4">The sequence shown here is derived from an EMBL/GenBank/DDBJ whole genome shotgun (WGS) entry which is preliminary data.</text>
</comment>
<dbReference type="PANTHER" id="PTHR16943:SF8">
    <property type="entry name" value="2-METHYLCITRATE DEHYDRATASE"/>
    <property type="match status" value="1"/>
</dbReference>
<dbReference type="RefSeq" id="WP_346245574.1">
    <property type="nucleotide sequence ID" value="NZ_JBDIZK010000002.1"/>
</dbReference>
<organism evidence="4 5">
    <name type="scientific">Sphingomonas rustica</name>
    <dbReference type="NCBI Taxonomy" id="3103142"/>
    <lineage>
        <taxon>Bacteria</taxon>
        <taxon>Pseudomonadati</taxon>
        <taxon>Pseudomonadota</taxon>
        <taxon>Alphaproteobacteria</taxon>
        <taxon>Sphingomonadales</taxon>
        <taxon>Sphingomonadaceae</taxon>
        <taxon>Sphingomonas</taxon>
    </lineage>
</organism>
<dbReference type="InterPro" id="IPR045336">
    <property type="entry name" value="MmgE_PrpD_N"/>
</dbReference>
<dbReference type="SUPFAM" id="SSF103378">
    <property type="entry name" value="2-methylcitrate dehydratase PrpD"/>
    <property type="match status" value="1"/>
</dbReference>
<evidence type="ECO:0000313" key="5">
    <source>
        <dbReference type="Proteomes" id="UP001427805"/>
    </source>
</evidence>
<dbReference type="EMBL" id="JBDIZK010000002">
    <property type="protein sequence ID" value="MEN3746576.1"/>
    <property type="molecule type" value="Genomic_DNA"/>
</dbReference>
<dbReference type="PANTHER" id="PTHR16943">
    <property type="entry name" value="2-METHYLCITRATE DEHYDRATASE-RELATED"/>
    <property type="match status" value="1"/>
</dbReference>
<feature type="domain" description="MmgE/PrpD N-terminal" evidence="2">
    <location>
        <begin position="12"/>
        <end position="239"/>
    </location>
</feature>
<dbReference type="Gene3D" id="3.30.1330.120">
    <property type="entry name" value="2-methylcitrate dehydratase PrpD"/>
    <property type="match status" value="1"/>
</dbReference>
<proteinExistence type="inferred from homology"/>
<dbReference type="InterPro" id="IPR036148">
    <property type="entry name" value="MmgE/PrpD_sf"/>
</dbReference>
<evidence type="ECO:0000313" key="4">
    <source>
        <dbReference type="EMBL" id="MEN3746576.1"/>
    </source>
</evidence>
<dbReference type="InterPro" id="IPR042188">
    <property type="entry name" value="MmgE/PrpD_sf_2"/>
</dbReference>
<sequence length="437" mass="44858">MSATAALLDFAYAAHDLPASVRATTADLLADTLAVGAAGAASPAARSVSEAVAAWGKGSDARPIGLTGRLPAPSAAFFGGFAVHCLEWDAVHEPAVVHALSVVTAAVSAAIDRRGGCSEDEALTAVAVGVDIASGLGIAATSALRFFRPATAGCIGAALAVARIERLDRAGFDDVLGLAYSACAGTMQAHVEGSVALPLQVAAAARAAITAVDLARAGLTGPHDALEGPFGYFRLIDEGDLATYTSELGKVWRIGEVSIKPYPSGRASHATLSTLASLIHNGSIRADTVATIHAQVPPLIARLVDRPLAHAMAPAYARLCLPFLAAMMLRDGRIDPRRFTPESFGDAELQALAARLVVHVDDNPDPNALSPQRLTVTLIDGTRISRPISGTLGSPGAPLDAAGTAAKRNLARELADPAVDPRLFDAPLAYFTQPEAA</sequence>
<dbReference type="InterPro" id="IPR005656">
    <property type="entry name" value="MmgE_PrpD"/>
</dbReference>
<comment type="similarity">
    <text evidence="1">Belongs to the PrpD family.</text>
</comment>
<dbReference type="InterPro" id="IPR045337">
    <property type="entry name" value="MmgE_PrpD_C"/>
</dbReference>